<gene>
    <name evidence="13" type="ORF">AV274_2690</name>
</gene>
<evidence type="ECO:0000256" key="4">
    <source>
        <dbReference type="ARBA" id="ARBA00022563"/>
    </source>
</evidence>
<comment type="catalytic activity">
    <reaction evidence="12">
        <text>(6S)-5,6,7,8-tetrahydrofolyl-(gamma-L-Glu)(n) + L-glutamate + ATP = (6S)-5,6,7,8-tetrahydrofolyl-(gamma-L-Glu)(n+1) + ADP + phosphate + H(+)</text>
        <dbReference type="Rhea" id="RHEA:10580"/>
        <dbReference type="Rhea" id="RHEA-COMP:14738"/>
        <dbReference type="Rhea" id="RHEA-COMP:14740"/>
        <dbReference type="ChEBI" id="CHEBI:15378"/>
        <dbReference type="ChEBI" id="CHEBI:29985"/>
        <dbReference type="ChEBI" id="CHEBI:30616"/>
        <dbReference type="ChEBI" id="CHEBI:43474"/>
        <dbReference type="ChEBI" id="CHEBI:141005"/>
        <dbReference type="ChEBI" id="CHEBI:456216"/>
        <dbReference type="EC" id="6.3.2.17"/>
    </reaction>
</comment>
<dbReference type="PANTHER" id="PTHR11136">
    <property type="entry name" value="FOLYLPOLYGLUTAMATE SYNTHASE-RELATED"/>
    <property type="match status" value="1"/>
</dbReference>
<evidence type="ECO:0000256" key="9">
    <source>
        <dbReference type="ARBA" id="ARBA00022842"/>
    </source>
</evidence>
<dbReference type="SUPFAM" id="SSF53623">
    <property type="entry name" value="MurD-like peptide ligases, catalytic domain"/>
    <property type="match status" value="1"/>
</dbReference>
<dbReference type="EMBL" id="LXWW01000129">
    <property type="protein sequence ID" value="OAO15616.1"/>
    <property type="molecule type" value="Genomic_DNA"/>
</dbReference>
<organism evidence="13 14">
    <name type="scientific">Blastocystis sp. subtype 1 (strain ATCC 50177 / NandII)</name>
    <dbReference type="NCBI Taxonomy" id="478820"/>
    <lineage>
        <taxon>Eukaryota</taxon>
        <taxon>Sar</taxon>
        <taxon>Stramenopiles</taxon>
        <taxon>Bigyra</taxon>
        <taxon>Opalozoa</taxon>
        <taxon>Opalinata</taxon>
        <taxon>Blastocystidae</taxon>
        <taxon>Blastocystis</taxon>
    </lineage>
</organism>
<dbReference type="InterPro" id="IPR001645">
    <property type="entry name" value="Folylpolyglutamate_synth"/>
</dbReference>
<keyword evidence="9" id="KW-0460">Magnesium</keyword>
<evidence type="ECO:0000256" key="11">
    <source>
        <dbReference type="ARBA" id="ARBA00030876"/>
    </source>
</evidence>
<evidence type="ECO:0000256" key="8">
    <source>
        <dbReference type="ARBA" id="ARBA00022840"/>
    </source>
</evidence>
<dbReference type="InterPro" id="IPR036565">
    <property type="entry name" value="Mur-like_cat_sf"/>
</dbReference>
<evidence type="ECO:0000256" key="1">
    <source>
        <dbReference type="ARBA" id="ARBA00005150"/>
    </source>
</evidence>
<evidence type="ECO:0000256" key="12">
    <source>
        <dbReference type="ARBA" id="ARBA00047493"/>
    </source>
</evidence>
<evidence type="ECO:0000256" key="5">
    <source>
        <dbReference type="ARBA" id="ARBA00022598"/>
    </source>
</evidence>
<keyword evidence="8" id="KW-0067">ATP-binding</keyword>
<keyword evidence="4" id="KW-0554">One-carbon metabolism</keyword>
<dbReference type="EC" id="6.3.2.17" evidence="3"/>
<dbReference type="InterPro" id="IPR036615">
    <property type="entry name" value="Mur_ligase_C_dom_sf"/>
</dbReference>
<dbReference type="GO" id="GO:0006730">
    <property type="term" value="P:one-carbon metabolic process"/>
    <property type="evidence" value="ECO:0007669"/>
    <property type="project" value="UniProtKB-KW"/>
</dbReference>
<keyword evidence="14" id="KW-1185">Reference proteome</keyword>
<evidence type="ECO:0000256" key="10">
    <source>
        <dbReference type="ARBA" id="ARBA00030592"/>
    </source>
</evidence>
<sequence length="437" mass="49587">MSSVDAQYREAEHALFLEYTDLKTPLNRSQACQVMQYYLQQLNLDISRRKYVHVTGSKGKGSTCSYVEAALRKHGLKTGLYTSPHIQSMCERFRINGKPISKETYLKHHQRVWTKLQEIKNRSKEERPPYITRWPGFFHFLTLVGFSLFLEEDVDVVVLEVGMGGRLDCTNVIENPLTTGITLIDLEHTAVLGSTLQAIAREKGGIFKKGAPAVVMNQKVEVIETLQECAREADCSLQVVDAQSLPSEYLHELPVSLPSYLLDNFAVANQLVKNVLASFSITQSVAVMREVLHTTHVAARGQIVVSATASHHTVKWMIDGAHTPRSIAEVVKWVDQSGEDNLKLLFYCGRDKNAASLLSQLVKLPLKEVILVMVKNPKPEYTKVELPSIDEVLEQKHLKREECGLEYNEEEWLGYLACLWRIEERMIQKERMCRCDG</sequence>
<accession>A0A196SH29</accession>
<reference evidence="13 14" key="1">
    <citation type="submission" date="2016-05" db="EMBL/GenBank/DDBJ databases">
        <title>Nuclear genome of Blastocystis sp. subtype 1 NandII.</title>
        <authorList>
            <person name="Gentekaki E."/>
            <person name="Curtis B."/>
            <person name="Stairs C."/>
            <person name="Eme L."/>
            <person name="Herman E."/>
            <person name="Klimes V."/>
            <person name="Arias M.C."/>
            <person name="Elias M."/>
            <person name="Hilliou F."/>
            <person name="Klute M."/>
            <person name="Malik S.-B."/>
            <person name="Pightling A."/>
            <person name="Rachubinski R."/>
            <person name="Salas D."/>
            <person name="Schlacht A."/>
            <person name="Suga H."/>
            <person name="Archibald J."/>
            <person name="Ball S.G."/>
            <person name="Clark G."/>
            <person name="Dacks J."/>
            <person name="Van Der Giezen M."/>
            <person name="Tsaousis A."/>
            <person name="Roger A."/>
        </authorList>
    </citation>
    <scope>NUCLEOTIDE SEQUENCE [LARGE SCALE GENOMIC DNA]</scope>
    <source>
        <strain evidence="14">ATCC 50177 / NandII</strain>
    </source>
</reference>
<dbReference type="GO" id="GO:0004326">
    <property type="term" value="F:tetrahydrofolylpolyglutamate synthase activity"/>
    <property type="evidence" value="ECO:0007669"/>
    <property type="project" value="UniProtKB-EC"/>
</dbReference>
<comment type="caution">
    <text evidence="13">The sequence shown here is derived from an EMBL/GenBank/DDBJ whole genome shotgun (WGS) entry which is preliminary data.</text>
</comment>
<keyword evidence="7" id="KW-0547">Nucleotide-binding</keyword>
<dbReference type="Gene3D" id="3.40.1190.10">
    <property type="entry name" value="Mur-like, catalytic domain"/>
    <property type="match status" value="1"/>
</dbReference>
<dbReference type="SUPFAM" id="SSF53244">
    <property type="entry name" value="MurD-like peptide ligases, peptide-binding domain"/>
    <property type="match status" value="1"/>
</dbReference>
<dbReference type="NCBIfam" id="TIGR01499">
    <property type="entry name" value="folC"/>
    <property type="match status" value="1"/>
</dbReference>
<evidence type="ECO:0000313" key="14">
    <source>
        <dbReference type="Proteomes" id="UP000078348"/>
    </source>
</evidence>
<evidence type="ECO:0000256" key="3">
    <source>
        <dbReference type="ARBA" id="ARBA00013025"/>
    </source>
</evidence>
<evidence type="ECO:0000313" key="13">
    <source>
        <dbReference type="EMBL" id="OAO15616.1"/>
    </source>
</evidence>
<evidence type="ECO:0000256" key="6">
    <source>
        <dbReference type="ARBA" id="ARBA00022723"/>
    </source>
</evidence>
<dbReference type="Gene3D" id="3.90.190.20">
    <property type="entry name" value="Mur ligase, C-terminal domain"/>
    <property type="match status" value="1"/>
</dbReference>
<dbReference type="GO" id="GO:0005524">
    <property type="term" value="F:ATP binding"/>
    <property type="evidence" value="ECO:0007669"/>
    <property type="project" value="UniProtKB-KW"/>
</dbReference>
<dbReference type="GO" id="GO:0005829">
    <property type="term" value="C:cytosol"/>
    <property type="evidence" value="ECO:0007669"/>
    <property type="project" value="TreeGrafter"/>
</dbReference>
<dbReference type="STRING" id="478820.A0A196SH29"/>
<keyword evidence="6" id="KW-0479">Metal-binding</keyword>
<protein>
    <recommendedName>
        <fullName evidence="3">tetrahydrofolate synthase</fullName>
        <ecNumber evidence="3">6.3.2.17</ecNumber>
    </recommendedName>
    <alternativeName>
        <fullName evidence="11">Folylpoly-gamma-glutamate synthetase</fullName>
    </alternativeName>
    <alternativeName>
        <fullName evidence="10">Tetrahydrofolylpolyglutamate synthase</fullName>
    </alternativeName>
</protein>
<evidence type="ECO:0000256" key="2">
    <source>
        <dbReference type="ARBA" id="ARBA00008276"/>
    </source>
</evidence>
<dbReference type="InterPro" id="IPR018109">
    <property type="entry name" value="Folylpolyglutamate_synth_CS"/>
</dbReference>
<name>A0A196SH29_BLAHN</name>
<proteinExistence type="inferred from homology"/>
<dbReference type="OrthoDB" id="5212574at2759"/>
<dbReference type="PANTHER" id="PTHR11136:SF5">
    <property type="entry name" value="FOLYLPOLYGLUTAMATE SYNTHASE, MITOCHONDRIAL"/>
    <property type="match status" value="1"/>
</dbReference>
<dbReference type="GO" id="GO:0005739">
    <property type="term" value="C:mitochondrion"/>
    <property type="evidence" value="ECO:0007669"/>
    <property type="project" value="TreeGrafter"/>
</dbReference>
<keyword evidence="5" id="KW-0436">Ligase</keyword>
<dbReference type="GO" id="GO:0046872">
    <property type="term" value="F:metal ion binding"/>
    <property type="evidence" value="ECO:0007669"/>
    <property type="project" value="UniProtKB-KW"/>
</dbReference>
<comment type="similarity">
    <text evidence="2">Belongs to the folylpolyglutamate synthase family.</text>
</comment>
<comment type="pathway">
    <text evidence="1">Cofactor biosynthesis; tetrahydrofolylpolyglutamate biosynthesis.</text>
</comment>
<dbReference type="AlphaFoldDB" id="A0A196SH29"/>
<dbReference type="PROSITE" id="PS01012">
    <property type="entry name" value="FOLYLPOLYGLU_SYNT_2"/>
    <property type="match status" value="1"/>
</dbReference>
<dbReference type="Proteomes" id="UP000078348">
    <property type="component" value="Unassembled WGS sequence"/>
</dbReference>
<evidence type="ECO:0000256" key="7">
    <source>
        <dbReference type="ARBA" id="ARBA00022741"/>
    </source>
</evidence>